<keyword evidence="3" id="KW-1185">Reference proteome</keyword>
<keyword evidence="1" id="KW-1133">Transmembrane helix</keyword>
<evidence type="ECO:0000313" key="3">
    <source>
        <dbReference type="Proteomes" id="UP001162734"/>
    </source>
</evidence>
<keyword evidence="1" id="KW-0812">Transmembrane</keyword>
<organism evidence="2 3">
    <name type="scientific">Anaeromyxobacter paludicola</name>
    <dbReference type="NCBI Taxonomy" id="2918171"/>
    <lineage>
        <taxon>Bacteria</taxon>
        <taxon>Pseudomonadati</taxon>
        <taxon>Myxococcota</taxon>
        <taxon>Myxococcia</taxon>
        <taxon>Myxococcales</taxon>
        <taxon>Cystobacterineae</taxon>
        <taxon>Anaeromyxobacteraceae</taxon>
        <taxon>Anaeromyxobacter</taxon>
    </lineage>
</organism>
<dbReference type="Proteomes" id="UP001162734">
    <property type="component" value="Chromosome"/>
</dbReference>
<proteinExistence type="predicted"/>
<reference evidence="3" key="1">
    <citation type="journal article" date="2022" name="Int. J. Syst. Evol. Microbiol.">
        <title>Anaeromyxobacter oryzae sp. nov., Anaeromyxobacter diazotrophicus sp. nov. and Anaeromyxobacter paludicola sp. nov., isolated from paddy soils.</title>
        <authorList>
            <person name="Itoh H."/>
            <person name="Xu Z."/>
            <person name="Mise K."/>
            <person name="Masuda Y."/>
            <person name="Ushijima N."/>
            <person name="Hayakawa C."/>
            <person name="Shiratori Y."/>
            <person name="Senoo K."/>
        </authorList>
    </citation>
    <scope>NUCLEOTIDE SEQUENCE [LARGE SCALE GENOMIC DNA]</scope>
    <source>
        <strain evidence="3">Red630</strain>
    </source>
</reference>
<keyword evidence="1" id="KW-0472">Membrane</keyword>
<sequence>MRRFDRRERRPFRSGAPYLVPILAAAGAAALLWTYRAELAAIGSGAVESPETQVRHAVANLGRAHLDDVYGYRAGGTAELAPVRYRDVVVAFEGPKALVTAQLEAEGHVDWRGQSATLTYLGRERFHMHPCSIALYCAEGDGFDRLRGVLLALFRREDAFNARDPAALGRLASPGHDGPRAEALRRAAGDYAAEPGARVRILAWQIRADRDSAEVGEDYELAVPGHEARRLRAHYRLARDGARWLFTSGL</sequence>
<dbReference type="EMBL" id="AP025592">
    <property type="protein sequence ID" value="BDG10604.1"/>
    <property type="molecule type" value="Genomic_DNA"/>
</dbReference>
<dbReference type="RefSeq" id="WP_248343106.1">
    <property type="nucleotide sequence ID" value="NZ_AP025592.1"/>
</dbReference>
<evidence type="ECO:0000256" key="1">
    <source>
        <dbReference type="SAM" id="Phobius"/>
    </source>
</evidence>
<protein>
    <submittedName>
        <fullName evidence="2">Uncharacterized protein</fullName>
    </submittedName>
</protein>
<feature type="transmembrane region" description="Helical" evidence="1">
    <location>
        <begin position="16"/>
        <end position="35"/>
    </location>
</feature>
<gene>
    <name evidence="2" type="ORF">AMPC_37170</name>
</gene>
<evidence type="ECO:0000313" key="2">
    <source>
        <dbReference type="EMBL" id="BDG10604.1"/>
    </source>
</evidence>
<accession>A0ABN6NEJ5</accession>
<name>A0ABN6NEJ5_9BACT</name>